<sequence>MDVQLIGLKTVWMTCHGLGVERLESFPAEKDLGVLVTAAEHEPGCAQGAKKGNGILAWISNGVASRSRAGIVPLCWAHLECCVRFCVQCWAPHSKKDIEVLMCVQNRAMELLRGLENKSHHWEDYGLV</sequence>
<dbReference type="OrthoDB" id="276744at2759"/>
<comment type="caution">
    <text evidence="1">The sequence shown here is derived from an EMBL/GenBank/DDBJ whole genome shotgun (WGS) entry which is preliminary data.</text>
</comment>
<accession>A0A3M0JTZ6</accession>
<keyword evidence="2" id="KW-1185">Reference proteome</keyword>
<reference evidence="1 2" key="1">
    <citation type="submission" date="2018-07" db="EMBL/GenBank/DDBJ databases">
        <title>A high quality draft genome assembly of the barn swallow (H. rustica rustica).</title>
        <authorList>
            <person name="Formenti G."/>
            <person name="Chiara M."/>
            <person name="Poveda L."/>
            <person name="Francoijs K.-J."/>
            <person name="Bonisoli-Alquati A."/>
            <person name="Canova L."/>
            <person name="Gianfranceschi L."/>
            <person name="Horner D.S."/>
            <person name="Saino N."/>
        </authorList>
    </citation>
    <scope>NUCLEOTIDE SEQUENCE [LARGE SCALE GENOMIC DNA]</scope>
    <source>
        <strain evidence="1">Chelidonia</strain>
        <tissue evidence="1">Blood</tissue>
    </source>
</reference>
<proteinExistence type="predicted"/>
<gene>
    <name evidence="1" type="ORF">DUI87_18931</name>
</gene>
<protein>
    <submittedName>
        <fullName evidence="1">Uncharacterized protein</fullName>
    </submittedName>
</protein>
<evidence type="ECO:0000313" key="1">
    <source>
        <dbReference type="EMBL" id="RMC04486.1"/>
    </source>
</evidence>
<dbReference type="AlphaFoldDB" id="A0A3M0JTZ6"/>
<dbReference type="Proteomes" id="UP000269221">
    <property type="component" value="Unassembled WGS sequence"/>
</dbReference>
<name>A0A3M0JTZ6_HIRRU</name>
<dbReference type="STRING" id="333673.A0A3M0JTZ6"/>
<organism evidence="1 2">
    <name type="scientific">Hirundo rustica rustica</name>
    <dbReference type="NCBI Taxonomy" id="333673"/>
    <lineage>
        <taxon>Eukaryota</taxon>
        <taxon>Metazoa</taxon>
        <taxon>Chordata</taxon>
        <taxon>Craniata</taxon>
        <taxon>Vertebrata</taxon>
        <taxon>Euteleostomi</taxon>
        <taxon>Archelosauria</taxon>
        <taxon>Archosauria</taxon>
        <taxon>Dinosauria</taxon>
        <taxon>Saurischia</taxon>
        <taxon>Theropoda</taxon>
        <taxon>Coelurosauria</taxon>
        <taxon>Aves</taxon>
        <taxon>Neognathae</taxon>
        <taxon>Neoaves</taxon>
        <taxon>Telluraves</taxon>
        <taxon>Australaves</taxon>
        <taxon>Passeriformes</taxon>
        <taxon>Sylvioidea</taxon>
        <taxon>Hirundinidae</taxon>
        <taxon>Hirundo</taxon>
    </lineage>
</organism>
<evidence type="ECO:0000313" key="2">
    <source>
        <dbReference type="Proteomes" id="UP000269221"/>
    </source>
</evidence>
<dbReference type="EMBL" id="QRBI01000125">
    <property type="protein sequence ID" value="RMC04486.1"/>
    <property type="molecule type" value="Genomic_DNA"/>
</dbReference>